<proteinExistence type="predicted"/>
<dbReference type="GeneID" id="78087346"/>
<name>E5Y636_BILW3</name>
<organism evidence="1 2">
    <name type="scientific">Bilophila wadsworthia (strain 3_1_6)</name>
    <dbReference type="NCBI Taxonomy" id="563192"/>
    <lineage>
        <taxon>Bacteria</taxon>
        <taxon>Pseudomonadati</taxon>
        <taxon>Thermodesulfobacteriota</taxon>
        <taxon>Desulfovibrionia</taxon>
        <taxon>Desulfovibrionales</taxon>
        <taxon>Desulfovibrionaceae</taxon>
        <taxon>Bilophila</taxon>
    </lineage>
</organism>
<gene>
    <name evidence="1" type="ORF">HMPREF0179_01649</name>
</gene>
<dbReference type="EMBL" id="ADCP02000003">
    <property type="protein sequence ID" value="EFV44583.1"/>
    <property type="molecule type" value="Genomic_DNA"/>
</dbReference>
<protein>
    <submittedName>
        <fullName evidence="1">Uncharacterized protein</fullName>
    </submittedName>
</protein>
<dbReference type="HOGENOM" id="CLU_114462_0_0_7"/>
<dbReference type="OrthoDB" id="9793997at2"/>
<dbReference type="STRING" id="563192.HMPREF0179_01649"/>
<comment type="caution">
    <text evidence="1">The sequence shown here is derived from an EMBL/GenBank/DDBJ whole genome shotgun (WGS) entry which is preliminary data.</text>
</comment>
<dbReference type="AlphaFoldDB" id="E5Y636"/>
<evidence type="ECO:0000313" key="2">
    <source>
        <dbReference type="Proteomes" id="UP000006034"/>
    </source>
</evidence>
<reference evidence="1 2" key="1">
    <citation type="submission" date="2010-10" db="EMBL/GenBank/DDBJ databases">
        <authorList>
            <consortium name="The Broad Institute Genome Sequencing Platform"/>
            <person name="Ward D."/>
            <person name="Earl A."/>
            <person name="Feldgarden M."/>
            <person name="Young S.K."/>
            <person name="Gargeya S."/>
            <person name="Zeng Q."/>
            <person name="Alvarado L."/>
            <person name="Berlin A."/>
            <person name="Bochicchio J."/>
            <person name="Chapman S.B."/>
            <person name="Chen Z."/>
            <person name="Freedman E."/>
            <person name="Gellesch M."/>
            <person name="Goldberg J."/>
            <person name="Griggs A."/>
            <person name="Gujja S."/>
            <person name="Heilman E."/>
            <person name="Heiman D."/>
            <person name="Howarth C."/>
            <person name="Mehta T."/>
            <person name="Neiman D."/>
            <person name="Pearson M."/>
            <person name="Roberts A."/>
            <person name="Saif S."/>
            <person name="Shea T."/>
            <person name="Shenoy N."/>
            <person name="Sisk P."/>
            <person name="Stolte C."/>
            <person name="Sykes S."/>
            <person name="White J."/>
            <person name="Yandava C."/>
            <person name="Allen-Vercoe E."/>
            <person name="Sibley C."/>
            <person name="Ambrose C.E."/>
            <person name="Strauss J."/>
            <person name="Daigneault M."/>
            <person name="Haas B."/>
            <person name="Nusbaum C."/>
            <person name="Birren B."/>
        </authorList>
    </citation>
    <scope>NUCLEOTIDE SEQUENCE [LARGE SCALE GENOMIC DNA]</scope>
    <source>
        <strain evidence="1 2">3_1_6</strain>
    </source>
</reference>
<dbReference type="eggNOG" id="COG2974">
    <property type="taxonomic scope" value="Bacteria"/>
</dbReference>
<keyword evidence="2" id="KW-1185">Reference proteome</keyword>
<dbReference type="RefSeq" id="WP_005027065.1">
    <property type="nucleotide sequence ID" value="NZ_KE150240.1"/>
</dbReference>
<sequence length="204" mass="23647">MGILSASCSFTRFKITEPVPKELWMEIPAKLRQFAFQDIDDIAEERGWGWTSFEDMLDMQWRSAPPEKGAYLAFALRLDTRRIPPAVLKKYVTIALREEEGRIKEQGKKFIARDRKNELRDQVKLRLMGRFLPIPAVFDVAWATDTNIIYLASTQTKLIELFMNHFTLTFDLHLEPMTPYALAASMLDEKTLARLDDLEPTSFV</sequence>
<accession>E5Y636</accession>
<reference evidence="1 2" key="2">
    <citation type="submission" date="2013-04" db="EMBL/GenBank/DDBJ databases">
        <title>The Genome Sequence of Bilophila wadsworthia 3_1_6.</title>
        <authorList>
            <consortium name="The Broad Institute Genomics Platform"/>
            <person name="Earl A."/>
            <person name="Ward D."/>
            <person name="Feldgarden M."/>
            <person name="Gevers D."/>
            <person name="Sibley C."/>
            <person name="Strauss J."/>
            <person name="Allen-Vercoe E."/>
            <person name="Walker B."/>
            <person name="Young S."/>
            <person name="Zeng Q."/>
            <person name="Gargeya S."/>
            <person name="Fitzgerald M."/>
            <person name="Haas B."/>
            <person name="Abouelleil A."/>
            <person name="Allen A.W."/>
            <person name="Alvarado L."/>
            <person name="Arachchi H.M."/>
            <person name="Berlin A.M."/>
            <person name="Chapman S.B."/>
            <person name="Gainer-Dewar J."/>
            <person name="Goldberg J."/>
            <person name="Griggs A."/>
            <person name="Gujja S."/>
            <person name="Hansen M."/>
            <person name="Howarth C."/>
            <person name="Imamovic A."/>
            <person name="Ireland A."/>
            <person name="Larimer J."/>
            <person name="McCowan C."/>
            <person name="Murphy C."/>
            <person name="Pearson M."/>
            <person name="Poon T.W."/>
            <person name="Priest M."/>
            <person name="Roberts A."/>
            <person name="Saif S."/>
            <person name="Shea T."/>
            <person name="Sisk P."/>
            <person name="Sykes S."/>
            <person name="Wortman J."/>
            <person name="Nusbaum C."/>
            <person name="Birren B."/>
        </authorList>
    </citation>
    <scope>NUCLEOTIDE SEQUENCE [LARGE SCALE GENOMIC DNA]</scope>
    <source>
        <strain evidence="1 2">3_1_6</strain>
    </source>
</reference>
<dbReference type="Proteomes" id="UP000006034">
    <property type="component" value="Unassembled WGS sequence"/>
</dbReference>
<evidence type="ECO:0000313" key="1">
    <source>
        <dbReference type="EMBL" id="EFV44583.1"/>
    </source>
</evidence>